<organism evidence="10 11">
    <name type="scientific">Glossina brevipalpis</name>
    <dbReference type="NCBI Taxonomy" id="37001"/>
    <lineage>
        <taxon>Eukaryota</taxon>
        <taxon>Metazoa</taxon>
        <taxon>Ecdysozoa</taxon>
        <taxon>Arthropoda</taxon>
        <taxon>Hexapoda</taxon>
        <taxon>Insecta</taxon>
        <taxon>Pterygota</taxon>
        <taxon>Neoptera</taxon>
        <taxon>Endopterygota</taxon>
        <taxon>Diptera</taxon>
        <taxon>Brachycera</taxon>
        <taxon>Muscomorpha</taxon>
        <taxon>Hippoboscoidea</taxon>
        <taxon>Glossinidae</taxon>
        <taxon>Glossina</taxon>
    </lineage>
</organism>
<dbReference type="Pfam" id="PF13927">
    <property type="entry name" value="Ig_3"/>
    <property type="match status" value="1"/>
</dbReference>
<dbReference type="PANTHER" id="PTHR12231">
    <property type="entry name" value="CTX-RELATED TYPE I TRANSMEMBRANE PROTEIN"/>
    <property type="match status" value="1"/>
</dbReference>
<dbReference type="InterPro" id="IPR007110">
    <property type="entry name" value="Ig-like_dom"/>
</dbReference>
<dbReference type="AlphaFoldDB" id="A0A1A9WXF1"/>
<evidence type="ECO:0000256" key="3">
    <source>
        <dbReference type="ARBA" id="ARBA00022729"/>
    </source>
</evidence>
<proteinExistence type="predicted"/>
<dbReference type="SMART" id="SM00409">
    <property type="entry name" value="IG"/>
    <property type="match status" value="1"/>
</dbReference>
<keyword evidence="8" id="KW-0393">Immunoglobulin domain</keyword>
<evidence type="ECO:0000259" key="9">
    <source>
        <dbReference type="PROSITE" id="PS50835"/>
    </source>
</evidence>
<keyword evidence="4" id="KW-0677">Repeat</keyword>
<accession>A0A1A9WXF1</accession>
<dbReference type="STRING" id="37001.A0A1A9WXF1"/>
<dbReference type="FunFam" id="2.60.40.10:FF:000328">
    <property type="entry name" value="CLUMA_CG000981, isoform A"/>
    <property type="match status" value="1"/>
</dbReference>
<evidence type="ECO:0000313" key="11">
    <source>
        <dbReference type="Proteomes" id="UP000091820"/>
    </source>
</evidence>
<evidence type="ECO:0000256" key="4">
    <source>
        <dbReference type="ARBA" id="ARBA00022737"/>
    </source>
</evidence>
<dbReference type="PROSITE" id="PS50835">
    <property type="entry name" value="IG_LIKE"/>
    <property type="match status" value="1"/>
</dbReference>
<evidence type="ECO:0000313" key="10">
    <source>
        <dbReference type="EnsemblMetazoa" id="GBRI036032-PA"/>
    </source>
</evidence>
<evidence type="ECO:0000256" key="2">
    <source>
        <dbReference type="ARBA" id="ARBA00022475"/>
    </source>
</evidence>
<reference evidence="10" key="2">
    <citation type="submission" date="2020-05" db="UniProtKB">
        <authorList>
            <consortium name="EnsemblMetazoa"/>
        </authorList>
    </citation>
    <scope>IDENTIFICATION</scope>
    <source>
        <strain evidence="10">IAEA</strain>
    </source>
</reference>
<evidence type="ECO:0000256" key="8">
    <source>
        <dbReference type="ARBA" id="ARBA00023319"/>
    </source>
</evidence>
<evidence type="ECO:0000256" key="7">
    <source>
        <dbReference type="ARBA" id="ARBA00023180"/>
    </source>
</evidence>
<name>A0A1A9WXF1_9MUSC</name>
<dbReference type="InterPro" id="IPR051170">
    <property type="entry name" value="Neural/epithelial_adhesion"/>
</dbReference>
<dbReference type="VEuPathDB" id="VectorBase:GBRI036032"/>
<evidence type="ECO:0000256" key="5">
    <source>
        <dbReference type="ARBA" id="ARBA00023136"/>
    </source>
</evidence>
<protein>
    <submittedName>
        <fullName evidence="10">Ig-like domain-containing protein</fullName>
    </submittedName>
</protein>
<dbReference type="GO" id="GO:0043005">
    <property type="term" value="C:neuron projection"/>
    <property type="evidence" value="ECO:0007669"/>
    <property type="project" value="TreeGrafter"/>
</dbReference>
<dbReference type="Gene3D" id="2.60.40.10">
    <property type="entry name" value="Immunoglobulins"/>
    <property type="match status" value="1"/>
</dbReference>
<dbReference type="Proteomes" id="UP000091820">
    <property type="component" value="Unassembled WGS sequence"/>
</dbReference>
<sequence>MLYASNEYRRATEILQNVTNEGGTITLICSATGVPKPTVQWRRENLKDIVLRTETRERQVSNVEGGKDEATDVVKTVEGEKLVLGNVHRTDMGGYLCIASNGIPPSVSKRFDVHKKKANALNQFKMKEDTKRLCKDRKCKDTLILTLERNLMEIIADYCHCDYIIHSVITASYADFKNEY</sequence>
<dbReference type="InterPro" id="IPR036179">
    <property type="entry name" value="Ig-like_dom_sf"/>
</dbReference>
<reference evidence="11" key="1">
    <citation type="submission" date="2014-03" db="EMBL/GenBank/DDBJ databases">
        <authorList>
            <person name="Aksoy S."/>
            <person name="Warren W."/>
            <person name="Wilson R.K."/>
        </authorList>
    </citation>
    <scope>NUCLEOTIDE SEQUENCE [LARGE SCALE GENOMIC DNA]</scope>
    <source>
        <strain evidence="11">IAEA</strain>
    </source>
</reference>
<comment type="subcellular location">
    <subcellularLocation>
        <location evidence="1">Cell membrane</location>
    </subcellularLocation>
</comment>
<evidence type="ECO:0000256" key="6">
    <source>
        <dbReference type="ARBA" id="ARBA00023157"/>
    </source>
</evidence>
<dbReference type="InterPro" id="IPR013783">
    <property type="entry name" value="Ig-like_fold"/>
</dbReference>
<dbReference type="SMART" id="SM00408">
    <property type="entry name" value="IGc2"/>
    <property type="match status" value="1"/>
</dbReference>
<keyword evidence="11" id="KW-1185">Reference proteome</keyword>
<keyword evidence="5" id="KW-0472">Membrane</keyword>
<dbReference type="EnsemblMetazoa" id="GBRI036032-RA">
    <property type="protein sequence ID" value="GBRI036032-PA"/>
    <property type="gene ID" value="GBRI036032"/>
</dbReference>
<dbReference type="GO" id="GO:0005886">
    <property type="term" value="C:plasma membrane"/>
    <property type="evidence" value="ECO:0007669"/>
    <property type="project" value="UniProtKB-SubCell"/>
</dbReference>
<dbReference type="InterPro" id="IPR003598">
    <property type="entry name" value="Ig_sub2"/>
</dbReference>
<dbReference type="PANTHER" id="PTHR12231:SF265">
    <property type="entry name" value="DPR-INTERACTING PROTEIN LAMBDA"/>
    <property type="match status" value="1"/>
</dbReference>
<evidence type="ECO:0000256" key="1">
    <source>
        <dbReference type="ARBA" id="ARBA00004236"/>
    </source>
</evidence>
<feature type="domain" description="Ig-like" evidence="9">
    <location>
        <begin position="21"/>
        <end position="108"/>
    </location>
</feature>
<dbReference type="SUPFAM" id="SSF48726">
    <property type="entry name" value="Immunoglobulin"/>
    <property type="match status" value="1"/>
</dbReference>
<dbReference type="InterPro" id="IPR003599">
    <property type="entry name" value="Ig_sub"/>
</dbReference>
<keyword evidence="3" id="KW-0732">Signal</keyword>
<keyword evidence="6" id="KW-1015">Disulfide bond</keyword>
<keyword evidence="7" id="KW-0325">Glycoprotein</keyword>
<keyword evidence="2" id="KW-1003">Cell membrane</keyword>